<dbReference type="Proteomes" id="UP000319040">
    <property type="component" value="Unassembled WGS sequence"/>
</dbReference>
<evidence type="ECO:0000313" key="3">
    <source>
        <dbReference type="Proteomes" id="UP000319040"/>
    </source>
</evidence>
<evidence type="ECO:0000313" key="2">
    <source>
        <dbReference type="EMBL" id="SMO59974.1"/>
    </source>
</evidence>
<accession>A0A521CKL6</accession>
<keyword evidence="1" id="KW-0812">Transmembrane</keyword>
<feature type="transmembrane region" description="Helical" evidence="1">
    <location>
        <begin position="16"/>
        <end position="37"/>
    </location>
</feature>
<evidence type="ECO:0000256" key="1">
    <source>
        <dbReference type="SAM" id="Phobius"/>
    </source>
</evidence>
<organism evidence="2 3">
    <name type="scientific">Saccharicrinis carchari</name>
    <dbReference type="NCBI Taxonomy" id="1168039"/>
    <lineage>
        <taxon>Bacteria</taxon>
        <taxon>Pseudomonadati</taxon>
        <taxon>Bacteroidota</taxon>
        <taxon>Bacteroidia</taxon>
        <taxon>Marinilabiliales</taxon>
        <taxon>Marinilabiliaceae</taxon>
        <taxon>Saccharicrinis</taxon>
    </lineage>
</organism>
<dbReference type="RefSeq" id="WP_142532941.1">
    <property type="nucleotide sequence ID" value="NZ_FXTB01000003.1"/>
</dbReference>
<dbReference type="OrthoDB" id="9938663at2"/>
<evidence type="ECO:0008006" key="4">
    <source>
        <dbReference type="Google" id="ProtNLM"/>
    </source>
</evidence>
<dbReference type="EMBL" id="FXTB01000003">
    <property type="protein sequence ID" value="SMO59974.1"/>
    <property type="molecule type" value="Genomic_DNA"/>
</dbReference>
<gene>
    <name evidence="2" type="ORF">SAMN06265379_103240</name>
</gene>
<keyword evidence="1" id="KW-0472">Membrane</keyword>
<reference evidence="2 3" key="1">
    <citation type="submission" date="2017-05" db="EMBL/GenBank/DDBJ databases">
        <authorList>
            <person name="Varghese N."/>
            <person name="Submissions S."/>
        </authorList>
    </citation>
    <scope>NUCLEOTIDE SEQUENCE [LARGE SCALE GENOMIC DNA]</scope>
    <source>
        <strain evidence="2 3">DSM 27040</strain>
    </source>
</reference>
<keyword evidence="3" id="KW-1185">Reference proteome</keyword>
<proteinExistence type="predicted"/>
<dbReference type="AlphaFoldDB" id="A0A521CKL6"/>
<protein>
    <recommendedName>
        <fullName evidence="4">Cbb3-type cytochrome oxidase component FixQ</fullName>
    </recommendedName>
</protein>
<name>A0A521CKL6_SACCC</name>
<sequence>MGYVSEVLKGVNGIQWYYIIGIAIFIILFVIIVYKTIRTPKSELNKYKNSILDEDTEDADNQINEKNK</sequence>
<keyword evidence="1" id="KW-1133">Transmembrane helix</keyword>